<dbReference type="PANTHER" id="PTHR47936:SF1">
    <property type="entry name" value="PENTATRICOPEPTIDE REPEAT-CONTAINING PROTEIN GUN1, CHLOROPLASTIC"/>
    <property type="match status" value="1"/>
</dbReference>
<dbReference type="PROSITE" id="PS51375">
    <property type="entry name" value="PPR"/>
    <property type="match status" value="2"/>
</dbReference>
<dbReference type="NCBIfam" id="TIGR00756">
    <property type="entry name" value="PPR"/>
    <property type="match status" value="1"/>
</dbReference>
<dbReference type="Proteomes" id="UP001498771">
    <property type="component" value="Unassembled WGS sequence"/>
</dbReference>
<keyword evidence="3" id="KW-0677">Repeat</keyword>
<dbReference type="InterPro" id="IPR002885">
    <property type="entry name" value="PPR_rpt"/>
</dbReference>
<accession>A0ABR1F8T9</accession>
<feature type="compositionally biased region" description="Basic and acidic residues" evidence="8">
    <location>
        <begin position="107"/>
        <end position="131"/>
    </location>
</feature>
<evidence type="ECO:0000256" key="5">
    <source>
        <dbReference type="ARBA" id="ARBA00044511"/>
    </source>
</evidence>
<comment type="subcellular location">
    <subcellularLocation>
        <location evidence="1">Mitochondrion</location>
    </subcellularLocation>
</comment>
<keyword evidence="10" id="KW-1185">Reference proteome</keyword>
<gene>
    <name evidence="9" type="ORF">BZA70DRAFT_294545</name>
</gene>
<comment type="caution">
    <text evidence="9">The sequence shown here is derived from an EMBL/GenBank/DDBJ whole genome shotgun (WGS) entry which is preliminary data.</text>
</comment>
<feature type="repeat" description="PPR" evidence="7">
    <location>
        <begin position="404"/>
        <end position="438"/>
    </location>
</feature>
<evidence type="ECO:0000256" key="8">
    <source>
        <dbReference type="SAM" id="MobiDB-lite"/>
    </source>
</evidence>
<dbReference type="EMBL" id="JBBJBU010000003">
    <property type="protein sequence ID" value="KAK7206256.1"/>
    <property type="molecule type" value="Genomic_DNA"/>
</dbReference>
<evidence type="ECO:0000256" key="3">
    <source>
        <dbReference type="ARBA" id="ARBA00022737"/>
    </source>
</evidence>
<feature type="compositionally biased region" description="Basic and acidic residues" evidence="8">
    <location>
        <begin position="82"/>
        <end position="95"/>
    </location>
</feature>
<evidence type="ECO:0000313" key="10">
    <source>
        <dbReference type="Proteomes" id="UP001498771"/>
    </source>
</evidence>
<dbReference type="PANTHER" id="PTHR47936">
    <property type="entry name" value="PPR_LONG DOMAIN-CONTAINING PROTEIN"/>
    <property type="match status" value="1"/>
</dbReference>
<reference evidence="9 10" key="1">
    <citation type="submission" date="2024-03" db="EMBL/GenBank/DDBJ databases">
        <title>Genome-scale model development and genomic sequencing of the oleaginous clade Lipomyces.</title>
        <authorList>
            <consortium name="Lawrence Berkeley National Laboratory"/>
            <person name="Czajka J.J."/>
            <person name="Han Y."/>
            <person name="Kim J."/>
            <person name="Mondo S.J."/>
            <person name="Hofstad B.A."/>
            <person name="Robles A."/>
            <person name="Haridas S."/>
            <person name="Riley R."/>
            <person name="LaButti K."/>
            <person name="Pangilinan J."/>
            <person name="Andreopoulos W."/>
            <person name="Lipzen A."/>
            <person name="Yan J."/>
            <person name="Wang M."/>
            <person name="Ng V."/>
            <person name="Grigoriev I.V."/>
            <person name="Spatafora J.W."/>
            <person name="Magnuson J.K."/>
            <person name="Baker S.E."/>
            <person name="Pomraning K.R."/>
        </authorList>
    </citation>
    <scope>NUCLEOTIDE SEQUENCE [LARGE SCALE GENOMIC DNA]</scope>
    <source>
        <strain evidence="9 10">Phaff 52-87</strain>
    </source>
</reference>
<proteinExistence type="inferred from homology"/>
<sequence length="819" mass="94134">MSRHVLSRTQLLRQNQPLSHCLSGLRSRSRAPQYTLLVSWTARCSSQRDYGQAPGPKSVNIDILMEAMDSMSVIHKRAEDYAMERSKGEKRDSHGTSKQSLGMKSSELSEKEKERQERAQIKKEKKEKQKQNIEAILEEESKMPRPSESEIDLAYASMFPGEFEQNARYLPSLNSEDVRLLLGEPEKAAPKTLPSGSTVPATNADPTSSQVTDLAFVLPLSINERLEEVGGGISQYQKDGAVDWDAIIQTLQGTNVKLQDIPPEDVESFLRDIPHAYRADHAIDLMKLLEESKIELNTYMYNMFLQAFASEKREKQALSLVQYMQMSNVELDHWVYYNLLSLYFNLDDYKKMSTTVDQMLENNIDMNVNHYFLLLRMCFKTERFREMNQMFDLMKFRSLKTLPDSRIYSLMISACGVTRDAERALDLYEEMTTRPIEPLETNPHVLRSVIYACTKRADYRQKGWELALEYQERGFPISEIMSSMLQMCALSGDFVHARVFFLRMCSEQSMKPGKQEYGFLIQSYANAIAVRSSRKKGKETAYSLQGELGDKVRRTFLSNITFDTHTLSADVPPFLPTLLLTFNQIVSEVPAIMLFLQQHPRLMSRRTVSAYLQLAINSNLPFRFRRWFAETTAPPIDPSVSGVPDAAYCGPADPDRTDPGDSAPDIKYQLSKAVDPRFTTKVTRNRFIYDAALSGAYKFIDKKRPNLEFVKALYAERELWKTTPDYQKLTDSQRERFDLRAARFLLQSYAVTGHYKSGLVLLRDTVDSLDWTMRDMKVFYDRAHQTDNRAICQAIRYIAERVSERKAKRQSPNDLAPLL</sequence>
<dbReference type="Pfam" id="PF01535">
    <property type="entry name" value="PPR"/>
    <property type="match status" value="1"/>
</dbReference>
<dbReference type="GeneID" id="90039962"/>
<name>A0ABR1F8T9_9ASCO</name>
<dbReference type="InterPro" id="IPR011990">
    <property type="entry name" value="TPR-like_helical_dom_sf"/>
</dbReference>
<comment type="subunit">
    <text evidence="5">Binds to mitochondrial small subunit 15S rRNA.</text>
</comment>
<feature type="region of interest" description="Disordered" evidence="8">
    <location>
        <begin position="187"/>
        <end position="207"/>
    </location>
</feature>
<dbReference type="RefSeq" id="XP_064769289.1">
    <property type="nucleotide sequence ID" value="XM_064914450.1"/>
</dbReference>
<dbReference type="Gene3D" id="1.25.40.10">
    <property type="entry name" value="Tetratricopeptide repeat domain"/>
    <property type="match status" value="2"/>
</dbReference>
<evidence type="ECO:0000256" key="4">
    <source>
        <dbReference type="ARBA" id="ARBA00044493"/>
    </source>
</evidence>
<comment type="similarity">
    <text evidence="2">Belongs to the CCM1 family.</text>
</comment>
<comment type="function">
    <text evidence="4">Regulates mitochondrial small subunit maturation by controlling 15S rRNA 5'-end processing. Localizes to the 5' precursor of the 15S rRNA in a position that is subsequently occupied by mS47 in the mature yeast mtSSU. Uses structure and sequence-specific RNA recognition, binding to a single-stranded region of the precursor and specifically recognizing bases -6 to -1. The exchange of Ccm1 for mS47 is coupled to the irreversible removal of precursor rRNA that is accompanied by conformational changes of the mitoribosomal proteins uS5m and mS26. These conformational changes signal completion of 5'-end rRNA processing through protection of the mature 5'-end of the 15S rRNA and stabilization of mS47. The removal of the 5' precursor together with the dissociation of Ccm1 may be catalyzed by the 5'-3' exoribonuclease Pet127. Involved in the specific removal of group I introns in mitochondrial encoded transcripts.</text>
</comment>
<organism evidence="9 10">
    <name type="scientific">Myxozyma melibiosi</name>
    <dbReference type="NCBI Taxonomy" id="54550"/>
    <lineage>
        <taxon>Eukaryota</taxon>
        <taxon>Fungi</taxon>
        <taxon>Dikarya</taxon>
        <taxon>Ascomycota</taxon>
        <taxon>Saccharomycotina</taxon>
        <taxon>Lipomycetes</taxon>
        <taxon>Lipomycetales</taxon>
        <taxon>Lipomycetaceae</taxon>
        <taxon>Myxozyma</taxon>
    </lineage>
</organism>
<feature type="compositionally biased region" description="Polar residues" evidence="8">
    <location>
        <begin position="194"/>
        <end position="207"/>
    </location>
</feature>
<evidence type="ECO:0000256" key="2">
    <source>
        <dbReference type="ARBA" id="ARBA00006192"/>
    </source>
</evidence>
<evidence type="ECO:0000256" key="6">
    <source>
        <dbReference type="ARBA" id="ARBA00044527"/>
    </source>
</evidence>
<feature type="repeat" description="PPR" evidence="7">
    <location>
        <begin position="297"/>
        <end position="331"/>
    </location>
</feature>
<evidence type="ECO:0000256" key="1">
    <source>
        <dbReference type="ARBA" id="ARBA00004173"/>
    </source>
</evidence>
<dbReference type="Pfam" id="PF13812">
    <property type="entry name" value="PPR_3"/>
    <property type="match status" value="1"/>
</dbReference>
<evidence type="ECO:0000313" key="9">
    <source>
        <dbReference type="EMBL" id="KAK7206256.1"/>
    </source>
</evidence>
<feature type="region of interest" description="Disordered" evidence="8">
    <location>
        <begin position="82"/>
        <end position="131"/>
    </location>
</feature>
<evidence type="ECO:0000256" key="7">
    <source>
        <dbReference type="PROSITE-ProRule" id="PRU00708"/>
    </source>
</evidence>
<protein>
    <recommendedName>
        <fullName evidence="6">Mitochondrial 15S rRNA processing factor CCM1</fullName>
    </recommendedName>
</protein>